<dbReference type="EMBL" id="GBRH01262012">
    <property type="protein sequence ID" value="JAD35883.1"/>
    <property type="molecule type" value="Transcribed_RNA"/>
</dbReference>
<accession>A0A0A8ZDX4</accession>
<evidence type="ECO:0000313" key="1">
    <source>
        <dbReference type="EMBL" id="JAD35883.1"/>
    </source>
</evidence>
<protein>
    <submittedName>
        <fullName evidence="1">Uncharacterized protein</fullName>
    </submittedName>
</protein>
<reference evidence="1" key="2">
    <citation type="journal article" date="2015" name="Data Brief">
        <title>Shoot transcriptome of the giant reed, Arundo donax.</title>
        <authorList>
            <person name="Barrero R.A."/>
            <person name="Guerrero F.D."/>
            <person name="Moolhuijzen P."/>
            <person name="Goolsby J.A."/>
            <person name="Tidwell J."/>
            <person name="Bellgard S.E."/>
            <person name="Bellgard M.I."/>
        </authorList>
    </citation>
    <scope>NUCLEOTIDE SEQUENCE</scope>
    <source>
        <tissue evidence="1">Shoot tissue taken approximately 20 cm above the soil surface</tissue>
    </source>
</reference>
<proteinExistence type="predicted"/>
<sequence length="22" mass="2817">MNRYHISFLDEGNRYHMYLDEI</sequence>
<dbReference type="AlphaFoldDB" id="A0A0A8ZDX4"/>
<reference evidence="1" key="1">
    <citation type="submission" date="2014-09" db="EMBL/GenBank/DDBJ databases">
        <authorList>
            <person name="Magalhaes I.L.F."/>
            <person name="Oliveira U."/>
            <person name="Santos F.R."/>
            <person name="Vidigal T.H.D.A."/>
            <person name="Brescovit A.D."/>
            <person name="Santos A.J."/>
        </authorList>
    </citation>
    <scope>NUCLEOTIDE SEQUENCE</scope>
    <source>
        <tissue evidence="1">Shoot tissue taken approximately 20 cm above the soil surface</tissue>
    </source>
</reference>
<organism evidence="1">
    <name type="scientific">Arundo donax</name>
    <name type="common">Giant reed</name>
    <name type="synonym">Donax arundinaceus</name>
    <dbReference type="NCBI Taxonomy" id="35708"/>
    <lineage>
        <taxon>Eukaryota</taxon>
        <taxon>Viridiplantae</taxon>
        <taxon>Streptophyta</taxon>
        <taxon>Embryophyta</taxon>
        <taxon>Tracheophyta</taxon>
        <taxon>Spermatophyta</taxon>
        <taxon>Magnoliopsida</taxon>
        <taxon>Liliopsida</taxon>
        <taxon>Poales</taxon>
        <taxon>Poaceae</taxon>
        <taxon>PACMAD clade</taxon>
        <taxon>Arundinoideae</taxon>
        <taxon>Arundineae</taxon>
        <taxon>Arundo</taxon>
    </lineage>
</organism>
<name>A0A0A8ZDX4_ARUDO</name>